<protein>
    <submittedName>
        <fullName evidence="2">Uncharacterized protein</fullName>
    </submittedName>
</protein>
<name>A0A4E0RSW3_9GAMM</name>
<dbReference type="Proteomes" id="UP000030428">
    <property type="component" value="Unassembled WGS sequence"/>
</dbReference>
<keyword evidence="1" id="KW-1133">Transmembrane helix</keyword>
<comment type="caution">
    <text evidence="2">The sequence shown here is derived from an EMBL/GenBank/DDBJ whole genome shotgun (WGS) entry which is preliminary data.</text>
</comment>
<keyword evidence="1" id="KW-0472">Membrane</keyword>
<evidence type="ECO:0000313" key="2">
    <source>
        <dbReference type="EMBL" id="TGO03144.1"/>
    </source>
</evidence>
<reference evidence="2 3" key="1">
    <citation type="journal article" date="2016" name="Front. Microbiol.">
        <title>Single-Cell (Meta-)Genomics of a Dimorphic Candidatus Thiomargarita nelsonii Reveals Genomic Plasticity.</title>
        <authorList>
            <person name="Flood B.E."/>
            <person name="Fliss P."/>
            <person name="Jones D.S."/>
            <person name="Dick G.J."/>
            <person name="Jain S."/>
            <person name="Kaster A.K."/>
            <person name="Winkel M."/>
            <person name="Mussmann M."/>
            <person name="Bailey J."/>
        </authorList>
    </citation>
    <scope>NUCLEOTIDE SEQUENCE [LARGE SCALE GENOMIC DNA]</scope>
    <source>
        <strain evidence="2">Hydrate Ridge</strain>
    </source>
</reference>
<evidence type="ECO:0000313" key="3">
    <source>
        <dbReference type="Proteomes" id="UP000030428"/>
    </source>
</evidence>
<organism evidence="2 3">
    <name type="scientific">Candidatus Thiomargarita nelsonii</name>
    <dbReference type="NCBI Taxonomy" id="1003181"/>
    <lineage>
        <taxon>Bacteria</taxon>
        <taxon>Pseudomonadati</taxon>
        <taxon>Pseudomonadota</taxon>
        <taxon>Gammaproteobacteria</taxon>
        <taxon>Thiotrichales</taxon>
        <taxon>Thiotrichaceae</taxon>
        <taxon>Thiomargarita</taxon>
    </lineage>
</organism>
<gene>
    <name evidence="2" type="ORF">PN36_12105</name>
</gene>
<keyword evidence="1" id="KW-0812">Transmembrane</keyword>
<feature type="transmembrane region" description="Helical" evidence="1">
    <location>
        <begin position="29"/>
        <end position="49"/>
    </location>
</feature>
<dbReference type="AlphaFoldDB" id="A0A4E0RSW3"/>
<evidence type="ECO:0000256" key="1">
    <source>
        <dbReference type="SAM" id="Phobius"/>
    </source>
</evidence>
<sequence length="123" mass="14181">MLESTVVFCGYLWFRFGLLAKKSNQSLPYYMMIVIGIILLLGVGVKYFYQLIGNNAIISNYSFKVTLFGIVCILLLAALYFDWLRITKNLINRNKPLAARTQISLDMKLAIIVYFTYIFLLCI</sequence>
<feature type="transmembrane region" description="Helical" evidence="1">
    <location>
        <begin position="61"/>
        <end position="81"/>
    </location>
</feature>
<accession>A0A4E0RSW3</accession>
<dbReference type="EMBL" id="JSZA02000037">
    <property type="protein sequence ID" value="TGO03144.1"/>
    <property type="molecule type" value="Genomic_DNA"/>
</dbReference>
<proteinExistence type="predicted"/>
<keyword evidence="3" id="KW-1185">Reference proteome</keyword>
<feature type="transmembrane region" description="Helical" evidence="1">
    <location>
        <begin position="101"/>
        <end position="122"/>
    </location>
</feature>